<comment type="caution">
    <text evidence="1">The sequence shown here is derived from an EMBL/GenBank/DDBJ whole genome shotgun (WGS) entry which is preliminary data.</text>
</comment>
<protein>
    <submittedName>
        <fullName evidence="1">Uncharacterized protein</fullName>
    </submittedName>
</protein>
<evidence type="ECO:0000313" key="1">
    <source>
        <dbReference type="EMBL" id="KAJ4426495.1"/>
    </source>
</evidence>
<name>A0ABQ8RY84_PERAM</name>
<evidence type="ECO:0000313" key="2">
    <source>
        <dbReference type="Proteomes" id="UP001148838"/>
    </source>
</evidence>
<organism evidence="1 2">
    <name type="scientific">Periplaneta americana</name>
    <name type="common">American cockroach</name>
    <name type="synonym">Blatta americana</name>
    <dbReference type="NCBI Taxonomy" id="6978"/>
    <lineage>
        <taxon>Eukaryota</taxon>
        <taxon>Metazoa</taxon>
        <taxon>Ecdysozoa</taxon>
        <taxon>Arthropoda</taxon>
        <taxon>Hexapoda</taxon>
        <taxon>Insecta</taxon>
        <taxon>Pterygota</taxon>
        <taxon>Neoptera</taxon>
        <taxon>Polyneoptera</taxon>
        <taxon>Dictyoptera</taxon>
        <taxon>Blattodea</taxon>
        <taxon>Blattoidea</taxon>
        <taxon>Blattidae</taxon>
        <taxon>Blattinae</taxon>
        <taxon>Periplaneta</taxon>
    </lineage>
</organism>
<sequence>MCKVAQVLEGIPVGEIDGVCVCDILLFKYARLTSCDMERSFSQYKSLFRDNRHAFVMENLEMTFVVHCNSRPTTSTQVWWNLPTPRSCLRQEGGDCEDDVTQRDKLCEVEETRHQHRFSIDVWAGVLDDRLIGPYLPPQRLIGARYQDFLINVLPALRSLERANLLSNLEKRQNIQENKRRQRDGILLASYAISRL</sequence>
<keyword evidence="2" id="KW-1185">Reference proteome</keyword>
<dbReference type="EMBL" id="JAJSOF020000040">
    <property type="protein sequence ID" value="KAJ4426495.1"/>
    <property type="molecule type" value="Genomic_DNA"/>
</dbReference>
<dbReference type="Proteomes" id="UP001148838">
    <property type="component" value="Unassembled WGS sequence"/>
</dbReference>
<gene>
    <name evidence="1" type="ORF">ANN_27309</name>
</gene>
<reference evidence="1 2" key="1">
    <citation type="journal article" date="2022" name="Allergy">
        <title>Genome assembly and annotation of Periplaneta americana reveal a comprehensive cockroach allergen profile.</title>
        <authorList>
            <person name="Wang L."/>
            <person name="Xiong Q."/>
            <person name="Saelim N."/>
            <person name="Wang L."/>
            <person name="Nong W."/>
            <person name="Wan A.T."/>
            <person name="Shi M."/>
            <person name="Liu X."/>
            <person name="Cao Q."/>
            <person name="Hui J.H.L."/>
            <person name="Sookrung N."/>
            <person name="Leung T.F."/>
            <person name="Tungtrongchitr A."/>
            <person name="Tsui S.K.W."/>
        </authorList>
    </citation>
    <scope>NUCLEOTIDE SEQUENCE [LARGE SCALE GENOMIC DNA]</scope>
    <source>
        <strain evidence="1">PWHHKU_190912</strain>
    </source>
</reference>
<proteinExistence type="predicted"/>
<accession>A0ABQ8RY84</accession>